<dbReference type="GO" id="GO:0006811">
    <property type="term" value="P:monoatomic ion transport"/>
    <property type="evidence" value="ECO:0007669"/>
    <property type="project" value="UniProtKB-KW"/>
</dbReference>
<dbReference type="RefSeq" id="WP_165143384.1">
    <property type="nucleotide sequence ID" value="NZ_JAALLT010000004.1"/>
</dbReference>
<evidence type="ECO:0000256" key="3">
    <source>
        <dbReference type="ARBA" id="ARBA00022452"/>
    </source>
</evidence>
<evidence type="ECO:0000256" key="4">
    <source>
        <dbReference type="ARBA" id="ARBA00022692"/>
    </source>
</evidence>
<organism evidence="13 14">
    <name type="scientific">Halalkalibaculum roseum</name>
    <dbReference type="NCBI Taxonomy" id="2709311"/>
    <lineage>
        <taxon>Bacteria</taxon>
        <taxon>Pseudomonadati</taxon>
        <taxon>Balneolota</taxon>
        <taxon>Balneolia</taxon>
        <taxon>Balneolales</taxon>
        <taxon>Balneolaceae</taxon>
        <taxon>Halalkalibaculum</taxon>
    </lineage>
</organism>
<proteinExistence type="predicted"/>
<keyword evidence="2" id="KW-0813">Transport</keyword>
<gene>
    <name evidence="13" type="ORF">G3570_13900</name>
</gene>
<keyword evidence="5 11" id="KW-0732">Signal</keyword>
<dbReference type="SUPFAM" id="SSF56925">
    <property type="entry name" value="OMPA-like"/>
    <property type="match status" value="1"/>
</dbReference>
<dbReference type="PANTHER" id="PTHR30329">
    <property type="entry name" value="STATOR ELEMENT OF FLAGELLAR MOTOR COMPLEX"/>
    <property type="match status" value="1"/>
</dbReference>
<dbReference type="InterPro" id="IPR006665">
    <property type="entry name" value="OmpA-like"/>
</dbReference>
<evidence type="ECO:0000256" key="11">
    <source>
        <dbReference type="SAM" id="SignalP"/>
    </source>
</evidence>
<dbReference type="Proteomes" id="UP000473278">
    <property type="component" value="Unassembled WGS sequence"/>
</dbReference>
<dbReference type="Gene3D" id="3.30.1330.60">
    <property type="entry name" value="OmpA-like domain"/>
    <property type="match status" value="1"/>
</dbReference>
<keyword evidence="14" id="KW-1185">Reference proteome</keyword>
<evidence type="ECO:0000256" key="7">
    <source>
        <dbReference type="ARBA" id="ARBA00023114"/>
    </source>
</evidence>
<evidence type="ECO:0000313" key="13">
    <source>
        <dbReference type="EMBL" id="NGP77736.1"/>
    </source>
</evidence>
<comment type="subcellular location">
    <subcellularLocation>
        <location evidence="1">Cell outer membrane</location>
        <topology evidence="1">Multi-pass membrane protein</topology>
    </subcellularLocation>
</comment>
<evidence type="ECO:0000256" key="1">
    <source>
        <dbReference type="ARBA" id="ARBA00004571"/>
    </source>
</evidence>
<feature type="chain" id="PRO_5026873664" evidence="11">
    <location>
        <begin position="23"/>
        <end position="491"/>
    </location>
</feature>
<dbReference type="PANTHER" id="PTHR30329:SF21">
    <property type="entry name" value="LIPOPROTEIN YIAD-RELATED"/>
    <property type="match status" value="1"/>
</dbReference>
<evidence type="ECO:0000256" key="9">
    <source>
        <dbReference type="ARBA" id="ARBA00023237"/>
    </source>
</evidence>
<dbReference type="PROSITE" id="PS51123">
    <property type="entry name" value="OMPA_2"/>
    <property type="match status" value="1"/>
</dbReference>
<evidence type="ECO:0000256" key="10">
    <source>
        <dbReference type="PROSITE-ProRule" id="PRU00473"/>
    </source>
</evidence>
<evidence type="ECO:0000256" key="5">
    <source>
        <dbReference type="ARBA" id="ARBA00022729"/>
    </source>
</evidence>
<dbReference type="InterPro" id="IPR006664">
    <property type="entry name" value="OMP_bac"/>
</dbReference>
<keyword evidence="7" id="KW-0626">Porin</keyword>
<keyword evidence="4" id="KW-0812">Transmembrane</keyword>
<dbReference type="GO" id="GO:0046930">
    <property type="term" value="C:pore complex"/>
    <property type="evidence" value="ECO:0007669"/>
    <property type="project" value="UniProtKB-KW"/>
</dbReference>
<keyword evidence="6" id="KW-0406">Ion transport</keyword>
<dbReference type="InterPro" id="IPR028974">
    <property type="entry name" value="TSP_type-3_rpt"/>
</dbReference>
<dbReference type="SUPFAM" id="SSF103647">
    <property type="entry name" value="TSP type-3 repeat"/>
    <property type="match status" value="1"/>
</dbReference>
<reference evidence="13 14" key="1">
    <citation type="submission" date="2020-02" db="EMBL/GenBank/DDBJ databases">
        <title>Balneolaceae bacterium YR4-1, complete genome.</title>
        <authorList>
            <person name="Li Y."/>
            <person name="Wu S."/>
        </authorList>
    </citation>
    <scope>NUCLEOTIDE SEQUENCE [LARGE SCALE GENOMIC DNA]</scope>
    <source>
        <strain evidence="13 14">YR4-1</strain>
    </source>
</reference>
<dbReference type="Gene3D" id="4.10.1080.10">
    <property type="entry name" value="TSP type-3 repeat"/>
    <property type="match status" value="1"/>
</dbReference>
<dbReference type="Pfam" id="PF00691">
    <property type="entry name" value="OmpA"/>
    <property type="match status" value="1"/>
</dbReference>
<dbReference type="Pfam" id="PF13505">
    <property type="entry name" value="OMP_b-brl"/>
    <property type="match status" value="1"/>
</dbReference>
<evidence type="ECO:0000256" key="8">
    <source>
        <dbReference type="ARBA" id="ARBA00023136"/>
    </source>
</evidence>
<dbReference type="GO" id="GO:0015288">
    <property type="term" value="F:porin activity"/>
    <property type="evidence" value="ECO:0007669"/>
    <property type="project" value="UniProtKB-KW"/>
</dbReference>
<feature type="signal peptide" evidence="11">
    <location>
        <begin position="1"/>
        <end position="22"/>
    </location>
</feature>
<dbReference type="InterPro" id="IPR011250">
    <property type="entry name" value="OMP/PagP_B-barrel"/>
</dbReference>
<dbReference type="EMBL" id="JAALLT010000004">
    <property type="protein sequence ID" value="NGP77736.1"/>
    <property type="molecule type" value="Genomic_DNA"/>
</dbReference>
<dbReference type="SUPFAM" id="SSF103088">
    <property type="entry name" value="OmpA-like"/>
    <property type="match status" value="1"/>
</dbReference>
<evidence type="ECO:0000259" key="12">
    <source>
        <dbReference type="PROSITE" id="PS51123"/>
    </source>
</evidence>
<dbReference type="AlphaFoldDB" id="A0A6M1T0W6"/>
<dbReference type="Pfam" id="PF02412">
    <property type="entry name" value="TSP_3"/>
    <property type="match status" value="5"/>
</dbReference>
<dbReference type="InterPro" id="IPR036737">
    <property type="entry name" value="OmpA-like_sf"/>
</dbReference>
<dbReference type="PRINTS" id="PR01021">
    <property type="entry name" value="OMPADOMAIN"/>
</dbReference>
<dbReference type="GO" id="GO:0005509">
    <property type="term" value="F:calcium ion binding"/>
    <property type="evidence" value="ECO:0007669"/>
    <property type="project" value="InterPro"/>
</dbReference>
<name>A0A6M1T0W6_9BACT</name>
<feature type="domain" description="OmpA-like" evidence="12">
    <location>
        <begin position="374"/>
        <end position="491"/>
    </location>
</feature>
<keyword evidence="3" id="KW-1134">Transmembrane beta strand</keyword>
<sequence>MKIRLFKTLLTLAILFVGISQAEAQTKDQPSWLNAYFGHQEFDGDLGNEMLEFNVGADWAGGIGISQYLHRYLDLELAIIYGQLDYKNFGDPISPLKRLTQFEKYFINVNTLLKFRPLRNPYPVQPYIGTGFGITRVWGSLYRITSISPRELQELPTSNKTAFQIPLQLGADIRITDNIYATANATYNRTFSDGIDGRGGEFDIDGTDHDDFMVYSVGIKFGINKTKDADGDGIKDKDDLCPNKYGTSFWGCPDSDGDGIEDNNDACPEVAGRSELDGCPDSDGDGIINSKDRCPNRAGSFENEGCPNDTDGDGLLDDEDACPERPGNRANNGCPEDADGDGIINSEDDCPQEAGVAENNGCPKPEPKQLEETVQRDLENIIQSLQFRVSSSNIDPSSYDELTRLAQIMQEDTELRLIIRGHTDNTGNSNANLELSIDRANAVKDFLVKQGVDADRIAAFGYGETRPIASNDTPEGREQNRRVELDLYYPQ</sequence>
<dbReference type="GO" id="GO:0009279">
    <property type="term" value="C:cell outer membrane"/>
    <property type="evidence" value="ECO:0007669"/>
    <property type="project" value="UniProtKB-SubCell"/>
</dbReference>
<keyword evidence="8 10" id="KW-0472">Membrane</keyword>
<dbReference type="InterPro" id="IPR003367">
    <property type="entry name" value="Thrombospondin_3-like_rpt"/>
</dbReference>
<evidence type="ECO:0000256" key="2">
    <source>
        <dbReference type="ARBA" id="ARBA00022448"/>
    </source>
</evidence>
<evidence type="ECO:0000313" key="14">
    <source>
        <dbReference type="Proteomes" id="UP000473278"/>
    </source>
</evidence>
<accession>A0A6M1T0W6</accession>
<keyword evidence="9" id="KW-0998">Cell outer membrane</keyword>
<evidence type="ECO:0000256" key="6">
    <source>
        <dbReference type="ARBA" id="ARBA00023065"/>
    </source>
</evidence>
<dbReference type="InterPro" id="IPR027385">
    <property type="entry name" value="Beta-barrel_OMP"/>
</dbReference>
<dbReference type="GO" id="GO:0007155">
    <property type="term" value="P:cell adhesion"/>
    <property type="evidence" value="ECO:0007669"/>
    <property type="project" value="InterPro"/>
</dbReference>
<dbReference type="CDD" id="cd07185">
    <property type="entry name" value="OmpA_C-like"/>
    <property type="match status" value="1"/>
</dbReference>
<protein>
    <submittedName>
        <fullName evidence="13">OmpA family protein</fullName>
    </submittedName>
</protein>
<comment type="caution">
    <text evidence="13">The sequence shown here is derived from an EMBL/GenBank/DDBJ whole genome shotgun (WGS) entry which is preliminary data.</text>
</comment>
<dbReference type="InterPro" id="IPR050330">
    <property type="entry name" value="Bact_OuterMem_StrucFunc"/>
</dbReference>